<accession>A0A0C3BD82</accession>
<dbReference type="AlphaFoldDB" id="A0A0C3BD82"/>
<gene>
    <name evidence="1" type="ORF">M408DRAFT_100882</name>
</gene>
<protein>
    <recommendedName>
        <fullName evidence="3">DRBM domain-containing protein</fullName>
    </recommendedName>
</protein>
<keyword evidence="2" id="KW-1185">Reference proteome</keyword>
<reference evidence="1 2" key="1">
    <citation type="submission" date="2014-04" db="EMBL/GenBank/DDBJ databases">
        <authorList>
            <consortium name="DOE Joint Genome Institute"/>
            <person name="Kuo A."/>
            <person name="Zuccaro A."/>
            <person name="Kohler A."/>
            <person name="Nagy L.G."/>
            <person name="Floudas D."/>
            <person name="Copeland A."/>
            <person name="Barry K.W."/>
            <person name="Cichocki N."/>
            <person name="Veneault-Fourrey C."/>
            <person name="LaButti K."/>
            <person name="Lindquist E.A."/>
            <person name="Lipzen A."/>
            <person name="Lundell T."/>
            <person name="Morin E."/>
            <person name="Murat C."/>
            <person name="Sun H."/>
            <person name="Tunlid A."/>
            <person name="Henrissat B."/>
            <person name="Grigoriev I.V."/>
            <person name="Hibbett D.S."/>
            <person name="Martin F."/>
            <person name="Nordberg H.P."/>
            <person name="Cantor M.N."/>
            <person name="Hua S.X."/>
        </authorList>
    </citation>
    <scope>NUCLEOTIDE SEQUENCE [LARGE SCALE GENOMIC DNA]</scope>
    <source>
        <strain evidence="1 2">MAFF 305830</strain>
    </source>
</reference>
<organism evidence="1 2">
    <name type="scientific">Serendipita vermifera MAFF 305830</name>
    <dbReference type="NCBI Taxonomy" id="933852"/>
    <lineage>
        <taxon>Eukaryota</taxon>
        <taxon>Fungi</taxon>
        <taxon>Dikarya</taxon>
        <taxon>Basidiomycota</taxon>
        <taxon>Agaricomycotina</taxon>
        <taxon>Agaricomycetes</taxon>
        <taxon>Sebacinales</taxon>
        <taxon>Serendipitaceae</taxon>
        <taxon>Serendipita</taxon>
    </lineage>
</organism>
<evidence type="ECO:0008006" key="3">
    <source>
        <dbReference type="Google" id="ProtNLM"/>
    </source>
</evidence>
<dbReference type="Proteomes" id="UP000054097">
    <property type="component" value="Unassembled WGS sequence"/>
</dbReference>
<proteinExistence type="predicted"/>
<sequence>MSSPNYQGPSSSSRKAKVPLKWTQILNEALQAKQFTQYHWELQKFNDNGREMHVATFHFNRSHSFTSQAHPNVRDAREEAAGFALPEVNKQLALLNYGYHK</sequence>
<evidence type="ECO:0000313" key="1">
    <source>
        <dbReference type="EMBL" id="KIM30084.1"/>
    </source>
</evidence>
<reference evidence="2" key="2">
    <citation type="submission" date="2015-01" db="EMBL/GenBank/DDBJ databases">
        <title>Evolutionary Origins and Diversification of the Mycorrhizal Mutualists.</title>
        <authorList>
            <consortium name="DOE Joint Genome Institute"/>
            <consortium name="Mycorrhizal Genomics Consortium"/>
            <person name="Kohler A."/>
            <person name="Kuo A."/>
            <person name="Nagy L.G."/>
            <person name="Floudas D."/>
            <person name="Copeland A."/>
            <person name="Barry K.W."/>
            <person name="Cichocki N."/>
            <person name="Veneault-Fourrey C."/>
            <person name="LaButti K."/>
            <person name="Lindquist E.A."/>
            <person name="Lipzen A."/>
            <person name="Lundell T."/>
            <person name="Morin E."/>
            <person name="Murat C."/>
            <person name="Riley R."/>
            <person name="Ohm R."/>
            <person name="Sun H."/>
            <person name="Tunlid A."/>
            <person name="Henrissat B."/>
            <person name="Grigoriev I.V."/>
            <person name="Hibbett D.S."/>
            <person name="Martin F."/>
        </authorList>
    </citation>
    <scope>NUCLEOTIDE SEQUENCE [LARGE SCALE GENOMIC DNA]</scope>
    <source>
        <strain evidence="2">MAFF 305830</strain>
    </source>
</reference>
<name>A0A0C3BD82_SERVB</name>
<dbReference type="HOGENOM" id="CLU_2293417_0_0_1"/>
<dbReference type="EMBL" id="KN824286">
    <property type="protein sequence ID" value="KIM30084.1"/>
    <property type="molecule type" value="Genomic_DNA"/>
</dbReference>
<evidence type="ECO:0000313" key="2">
    <source>
        <dbReference type="Proteomes" id="UP000054097"/>
    </source>
</evidence>